<sequence>MLNYARTVANKVGENEKVMHQIRNNSSEQAFLGDFPMALDEAVMDSSDAHQNQMMQILSNPQVAQGLARVVFDILINRKL</sequence>
<reference evidence="1" key="1">
    <citation type="submission" date="2021-04" db="EMBL/GenBank/DDBJ databases">
        <title>Oceanospirillales bacteria with DddD are important DMSP degraders in coastal seawater.</title>
        <authorList>
            <person name="Liu J."/>
        </authorList>
    </citation>
    <scope>NUCLEOTIDE SEQUENCE</scope>
    <source>
        <strain evidence="1">GY6</strain>
    </source>
</reference>
<evidence type="ECO:0000313" key="1">
    <source>
        <dbReference type="EMBL" id="UTW05056.1"/>
    </source>
</evidence>
<dbReference type="EMBL" id="CP073344">
    <property type="protein sequence ID" value="UTW05056.1"/>
    <property type="molecule type" value="Genomic_DNA"/>
</dbReference>
<dbReference type="Proteomes" id="UP001059950">
    <property type="component" value="Chromosome"/>
</dbReference>
<keyword evidence="2" id="KW-1185">Reference proteome</keyword>
<evidence type="ECO:0000313" key="2">
    <source>
        <dbReference type="Proteomes" id="UP001059950"/>
    </source>
</evidence>
<gene>
    <name evidence="1" type="ORF">KDX31_08685</name>
</gene>
<accession>A0ABY5GYG1</accession>
<protein>
    <submittedName>
        <fullName evidence="1">Uncharacterized protein</fullName>
    </submittedName>
</protein>
<organism evidence="1 2">
    <name type="scientific">Amphritea atlantica</name>
    <dbReference type="NCBI Taxonomy" id="355243"/>
    <lineage>
        <taxon>Bacteria</taxon>
        <taxon>Pseudomonadati</taxon>
        <taxon>Pseudomonadota</taxon>
        <taxon>Gammaproteobacteria</taxon>
        <taxon>Oceanospirillales</taxon>
        <taxon>Oceanospirillaceae</taxon>
        <taxon>Amphritea</taxon>
    </lineage>
</organism>
<name>A0ABY5GYG1_9GAMM</name>
<proteinExistence type="predicted"/>